<proteinExistence type="predicted"/>
<dbReference type="OrthoDB" id="153872at2759"/>
<evidence type="ECO:0000256" key="1">
    <source>
        <dbReference type="SAM" id="MobiDB-lite"/>
    </source>
</evidence>
<accession>A0A9Q0H7H4</accession>
<keyword evidence="3" id="KW-1185">Reference proteome</keyword>
<sequence length="264" mass="28763">MYNTESRQWEICQPMPILLKDLLANFSSTCDLADQVSGKVPDLTNLVSIAHYHTSMPFPALAISPSAPTPAPSVATPTPVPSPTPLSHRPQLQHLLVQILGILQHLCAATNTVPHTDCYNCSEPASVRCSTNNLVLCQECDWDAHGTCSISASHERSPLEDFSGCPSPLELASIWGFDICGEKKALQPPAPPLPSTMSPQVNHMVLSSWLSLDMLLSIDPLAYKSESAANITLQELVVPSDNTLLYQHDPCADVYQQENGRKRK</sequence>
<comment type="caution">
    <text evidence="2">The sequence shown here is derived from an EMBL/GenBank/DDBJ whole genome shotgun (WGS) entry which is preliminary data.</text>
</comment>
<dbReference type="Proteomes" id="UP001141806">
    <property type="component" value="Unassembled WGS sequence"/>
</dbReference>
<dbReference type="EMBL" id="JAMYWD010000010">
    <property type="protein sequence ID" value="KAJ4958977.1"/>
    <property type="molecule type" value="Genomic_DNA"/>
</dbReference>
<reference evidence="2" key="1">
    <citation type="journal article" date="2023" name="Plant J.">
        <title>The genome of the king protea, Protea cynaroides.</title>
        <authorList>
            <person name="Chang J."/>
            <person name="Duong T.A."/>
            <person name="Schoeman C."/>
            <person name="Ma X."/>
            <person name="Roodt D."/>
            <person name="Barker N."/>
            <person name="Li Z."/>
            <person name="Van de Peer Y."/>
            <person name="Mizrachi E."/>
        </authorList>
    </citation>
    <scope>NUCLEOTIDE SEQUENCE</scope>
    <source>
        <tissue evidence="2">Young leaves</tissue>
    </source>
</reference>
<gene>
    <name evidence="2" type="ORF">NE237_026088</name>
</gene>
<dbReference type="PANTHER" id="PTHR31717:SF45">
    <property type="entry name" value="ZINC FINGER PROTEIN CONSTANS-LIKE 14-RELATED"/>
    <property type="match status" value="1"/>
</dbReference>
<evidence type="ECO:0000313" key="3">
    <source>
        <dbReference type="Proteomes" id="UP001141806"/>
    </source>
</evidence>
<name>A0A9Q0H7H4_9MAGN</name>
<evidence type="ECO:0000313" key="2">
    <source>
        <dbReference type="EMBL" id="KAJ4958977.1"/>
    </source>
</evidence>
<feature type="region of interest" description="Disordered" evidence="1">
    <location>
        <begin position="67"/>
        <end position="87"/>
    </location>
</feature>
<dbReference type="PANTHER" id="PTHR31717">
    <property type="entry name" value="ZINC FINGER PROTEIN CONSTANS-LIKE 10"/>
    <property type="match status" value="1"/>
</dbReference>
<dbReference type="AlphaFoldDB" id="A0A9Q0H7H4"/>
<protein>
    <submittedName>
        <fullName evidence="2">Uncharacterized protein</fullName>
    </submittedName>
</protein>
<organism evidence="2 3">
    <name type="scientific">Protea cynaroides</name>
    <dbReference type="NCBI Taxonomy" id="273540"/>
    <lineage>
        <taxon>Eukaryota</taxon>
        <taxon>Viridiplantae</taxon>
        <taxon>Streptophyta</taxon>
        <taxon>Embryophyta</taxon>
        <taxon>Tracheophyta</taxon>
        <taxon>Spermatophyta</taxon>
        <taxon>Magnoliopsida</taxon>
        <taxon>Proteales</taxon>
        <taxon>Proteaceae</taxon>
        <taxon>Protea</taxon>
    </lineage>
</organism>
<feature type="compositionally biased region" description="Low complexity" evidence="1">
    <location>
        <begin position="67"/>
        <end position="77"/>
    </location>
</feature>